<comment type="caution">
    <text evidence="2">The sequence shown here is derived from an EMBL/GenBank/DDBJ whole genome shotgun (WGS) entry which is preliminary data.</text>
</comment>
<evidence type="ECO:0000259" key="1">
    <source>
        <dbReference type="Pfam" id="PF21882"/>
    </source>
</evidence>
<dbReference type="AlphaFoldDB" id="I9PUN1"/>
<dbReference type="InterPro" id="IPR054075">
    <property type="entry name" value="Gp53-like_C"/>
</dbReference>
<dbReference type="HOGENOM" id="CLU_1955179_0_0_10"/>
<keyword evidence="3" id="KW-1185">Reference proteome</keyword>
<dbReference type="Pfam" id="PF21882">
    <property type="entry name" value="Gp53-like_C"/>
    <property type="match status" value="1"/>
</dbReference>
<organism evidence="2 3">
    <name type="scientific">Bacteroides caccae CL03T12C61</name>
    <dbReference type="NCBI Taxonomy" id="997873"/>
    <lineage>
        <taxon>Bacteria</taxon>
        <taxon>Pseudomonadati</taxon>
        <taxon>Bacteroidota</taxon>
        <taxon>Bacteroidia</taxon>
        <taxon>Bacteroidales</taxon>
        <taxon>Bacteroidaceae</taxon>
        <taxon>Bacteroides</taxon>
    </lineage>
</organism>
<dbReference type="OrthoDB" id="10000025at2"/>
<protein>
    <recommendedName>
        <fullName evidence="1">Putative tail fiber protein gp53-like C-terminal domain-containing protein</fullName>
    </recommendedName>
</protein>
<name>I9PUN1_9BACE</name>
<dbReference type="Proteomes" id="UP000002965">
    <property type="component" value="Unassembled WGS sequence"/>
</dbReference>
<evidence type="ECO:0000313" key="2">
    <source>
        <dbReference type="EMBL" id="EIY20366.1"/>
    </source>
</evidence>
<dbReference type="RefSeq" id="WP_005681075.1">
    <property type="nucleotide sequence ID" value="NZ_CAXUCB010000017.1"/>
</dbReference>
<accession>I9PUN1</accession>
<gene>
    <name evidence="2" type="ORF">HMPREF1061_01972</name>
</gene>
<reference evidence="2 3" key="1">
    <citation type="submission" date="2012-02" db="EMBL/GenBank/DDBJ databases">
        <title>The Genome Sequence of Bacteroides caccae CL03T12C61.</title>
        <authorList>
            <consortium name="The Broad Institute Genome Sequencing Platform"/>
            <person name="Earl A."/>
            <person name="Ward D."/>
            <person name="Feldgarden M."/>
            <person name="Gevers D."/>
            <person name="Zitomersky N.L."/>
            <person name="Coyne M.J."/>
            <person name="Comstock L.E."/>
            <person name="Young S.K."/>
            <person name="Zeng Q."/>
            <person name="Gargeya S."/>
            <person name="Fitzgerald M."/>
            <person name="Haas B."/>
            <person name="Abouelleil A."/>
            <person name="Alvarado L."/>
            <person name="Arachchi H.M."/>
            <person name="Berlin A."/>
            <person name="Chapman S.B."/>
            <person name="Gearin G."/>
            <person name="Goldberg J."/>
            <person name="Griggs A."/>
            <person name="Gujja S."/>
            <person name="Hansen M."/>
            <person name="Heiman D."/>
            <person name="Howarth C."/>
            <person name="Larimer J."/>
            <person name="Lui A."/>
            <person name="MacDonald P.J.P."/>
            <person name="McCowen C."/>
            <person name="Montmayeur A."/>
            <person name="Murphy C."/>
            <person name="Neiman D."/>
            <person name="Pearson M."/>
            <person name="Priest M."/>
            <person name="Roberts A."/>
            <person name="Saif S."/>
            <person name="Shea T."/>
            <person name="Sisk P."/>
            <person name="Stolte C."/>
            <person name="Sykes S."/>
            <person name="Wortman J."/>
            <person name="Nusbaum C."/>
            <person name="Birren B."/>
        </authorList>
    </citation>
    <scope>NUCLEOTIDE SEQUENCE [LARGE SCALE GENOMIC DNA]</scope>
    <source>
        <strain evidence="2 3">CL03T12C61</strain>
    </source>
</reference>
<dbReference type="Gene3D" id="2.60.40.3940">
    <property type="match status" value="1"/>
</dbReference>
<evidence type="ECO:0000313" key="3">
    <source>
        <dbReference type="Proteomes" id="UP000002965"/>
    </source>
</evidence>
<dbReference type="EMBL" id="AGXF01000007">
    <property type="protein sequence ID" value="EIY20366.1"/>
    <property type="molecule type" value="Genomic_DNA"/>
</dbReference>
<dbReference type="GeneID" id="75114640"/>
<sequence>MNNFSRKLVIIIVVIITQSSLGTKAVQITGENLGQNGYVKYLNGLLIQWGKGGGYTTYHTYYLPMSFLDINYSFSICAEYKNLSESVILSPYVNNKTRTTFVSGITATNISNGVLPSNWNFFWIAIGRWK</sequence>
<proteinExistence type="predicted"/>
<feature type="domain" description="Putative tail fiber protein gp53-like C-terminal" evidence="1">
    <location>
        <begin position="43"/>
        <end position="128"/>
    </location>
</feature>